<keyword evidence="3" id="KW-1185">Reference proteome</keyword>
<evidence type="ECO:0000313" key="3">
    <source>
        <dbReference type="Proteomes" id="UP001364472"/>
    </source>
</evidence>
<protein>
    <submittedName>
        <fullName evidence="2">Uncharacterized protein</fullName>
    </submittedName>
</protein>
<sequence length="285" mass="31319">MTDTARIPRHLQVLGEVWDEFAKRLDAGIAPVMPIVTDHLERTQGKRFSQLATRETDYMQAWIERVTAWVNGPMAQALMNSGTSDRDMRRVAERFSHFADELIERREGLKATATVPSMRAAAPRLDAVYVSILKQVQAFVSQVVAALGPAALSHPNGKREGNSIELSFTFRPVIDAEMAQFSAWMARAKSGWDVASPYGYRRAASLPLAASKAKPSVAAATAQTSPVLWQLGIGTVFALVILVPILIWGTKAIVIMLAIAALIWCIFHPKTVLIVLGLFFFFGPD</sequence>
<dbReference type="RefSeq" id="WP_337336318.1">
    <property type="nucleotide sequence ID" value="NZ_JBBDHC010000027.1"/>
</dbReference>
<accession>A0AAW9RB38</accession>
<dbReference type="Proteomes" id="UP001364472">
    <property type="component" value="Unassembled WGS sequence"/>
</dbReference>
<name>A0AAW9RB38_9GAMM</name>
<evidence type="ECO:0000256" key="1">
    <source>
        <dbReference type="SAM" id="Phobius"/>
    </source>
</evidence>
<feature type="transmembrane region" description="Helical" evidence="1">
    <location>
        <begin position="254"/>
        <end position="282"/>
    </location>
</feature>
<evidence type="ECO:0000313" key="2">
    <source>
        <dbReference type="EMBL" id="MEJ1250616.1"/>
    </source>
</evidence>
<dbReference type="EMBL" id="JBBDHC010000027">
    <property type="protein sequence ID" value="MEJ1250616.1"/>
    <property type="molecule type" value="Genomic_DNA"/>
</dbReference>
<keyword evidence="1" id="KW-0472">Membrane</keyword>
<organism evidence="2 3">
    <name type="scientific">Denitratimonas tolerans</name>
    <dbReference type="NCBI Taxonomy" id="1338420"/>
    <lineage>
        <taxon>Bacteria</taxon>
        <taxon>Pseudomonadati</taxon>
        <taxon>Pseudomonadota</taxon>
        <taxon>Gammaproteobacteria</taxon>
        <taxon>Lysobacterales</taxon>
        <taxon>Lysobacteraceae</taxon>
        <taxon>Denitratimonas</taxon>
    </lineage>
</organism>
<reference evidence="2 3" key="1">
    <citation type="journal article" date="2016" name="Antonie Van Leeuwenhoek">
        <title>Denitratimonas tolerans gen. nov., sp. nov., a denitrifying bacterium isolated from a bioreactor for tannery wastewater treatment.</title>
        <authorList>
            <person name="Han S.I."/>
            <person name="Kim J.O."/>
            <person name="Lee Y.R."/>
            <person name="Ekpeghere K.I."/>
            <person name="Koh S.C."/>
            <person name="Whang K.S."/>
        </authorList>
    </citation>
    <scope>NUCLEOTIDE SEQUENCE [LARGE SCALE GENOMIC DNA]</scope>
    <source>
        <strain evidence="2 3">KACC 17565</strain>
    </source>
</reference>
<comment type="caution">
    <text evidence="2">The sequence shown here is derived from an EMBL/GenBank/DDBJ whole genome shotgun (WGS) entry which is preliminary data.</text>
</comment>
<dbReference type="AlphaFoldDB" id="A0AAW9RB38"/>
<proteinExistence type="predicted"/>
<keyword evidence="1" id="KW-1133">Transmembrane helix</keyword>
<gene>
    <name evidence="2" type="ORF">WB794_13165</name>
</gene>
<keyword evidence="1" id="KW-0812">Transmembrane</keyword>
<feature type="transmembrane region" description="Helical" evidence="1">
    <location>
        <begin position="227"/>
        <end position="247"/>
    </location>
</feature>